<dbReference type="Proteomes" id="UP000789706">
    <property type="component" value="Unassembled WGS sequence"/>
</dbReference>
<dbReference type="Gene3D" id="2.40.10.10">
    <property type="entry name" value="Trypsin-like serine proteases"/>
    <property type="match status" value="1"/>
</dbReference>
<keyword evidence="3" id="KW-1185">Reference proteome</keyword>
<organism evidence="2 3">
    <name type="scientific">Diversispora eburnea</name>
    <dbReference type="NCBI Taxonomy" id="1213867"/>
    <lineage>
        <taxon>Eukaryota</taxon>
        <taxon>Fungi</taxon>
        <taxon>Fungi incertae sedis</taxon>
        <taxon>Mucoromycota</taxon>
        <taxon>Glomeromycotina</taxon>
        <taxon>Glomeromycetes</taxon>
        <taxon>Diversisporales</taxon>
        <taxon>Diversisporaceae</taxon>
        <taxon>Diversispora</taxon>
    </lineage>
</organism>
<dbReference type="SUPFAM" id="SSF50494">
    <property type="entry name" value="Trypsin-like serine proteases"/>
    <property type="match status" value="1"/>
</dbReference>
<dbReference type="AlphaFoldDB" id="A0A9N9FXA1"/>
<evidence type="ECO:0000313" key="3">
    <source>
        <dbReference type="Proteomes" id="UP000789706"/>
    </source>
</evidence>
<keyword evidence="1" id="KW-0732">Signal</keyword>
<feature type="chain" id="PRO_5040499151" evidence="1">
    <location>
        <begin position="26"/>
        <end position="332"/>
    </location>
</feature>
<dbReference type="InterPro" id="IPR009003">
    <property type="entry name" value="Peptidase_S1_PA"/>
</dbReference>
<sequence>MNKKTVFYFFTALVVLIFKPDLSYSTPTIFKYNVDECLDFWTPEKIKKAKPLKPRNIAKPLKTRNSRFRKRSGGITIRNTTDSSKYTKSMPPSERKYDIINNTISVADVDQIRNFPMGILFISHNGDLFSCSASVINTNIGNIGLTAAHCLYDPESQAIFNNIMFSPGFDHGQLGPLNLIPVAQAVVTDQFRAHNDDEFDWGMMRFAFNLNGYPLEYYTGSLGWIFNVGGNVRTVICGYPDGGNLPNCPNNGVTLCTWEGAPNLAEDYYAIPDLELGNGASGAPFIMNYDPNTNLGWLYSNYANFDGIEDEAVGPIYDPIEFQALLGLLGGL</sequence>
<feature type="signal peptide" evidence="1">
    <location>
        <begin position="1"/>
        <end position="25"/>
    </location>
</feature>
<dbReference type="InterPro" id="IPR043504">
    <property type="entry name" value="Peptidase_S1_PA_chymotrypsin"/>
</dbReference>
<proteinExistence type="predicted"/>
<name>A0A9N9FXA1_9GLOM</name>
<evidence type="ECO:0000313" key="2">
    <source>
        <dbReference type="EMBL" id="CAG8569310.1"/>
    </source>
</evidence>
<dbReference type="OrthoDB" id="10037376at2759"/>
<gene>
    <name evidence="2" type="ORF">DEBURN_LOCUS7997</name>
</gene>
<accession>A0A9N9FXA1</accession>
<evidence type="ECO:0000256" key="1">
    <source>
        <dbReference type="SAM" id="SignalP"/>
    </source>
</evidence>
<reference evidence="2" key="1">
    <citation type="submission" date="2021-06" db="EMBL/GenBank/DDBJ databases">
        <authorList>
            <person name="Kallberg Y."/>
            <person name="Tangrot J."/>
            <person name="Rosling A."/>
        </authorList>
    </citation>
    <scope>NUCLEOTIDE SEQUENCE</scope>
    <source>
        <strain evidence="2">AZ414A</strain>
    </source>
</reference>
<protein>
    <submittedName>
        <fullName evidence="2">4447_t:CDS:1</fullName>
    </submittedName>
</protein>
<comment type="caution">
    <text evidence="2">The sequence shown here is derived from an EMBL/GenBank/DDBJ whole genome shotgun (WGS) entry which is preliminary data.</text>
</comment>
<dbReference type="EMBL" id="CAJVPK010001077">
    <property type="protein sequence ID" value="CAG8569310.1"/>
    <property type="molecule type" value="Genomic_DNA"/>
</dbReference>